<gene>
    <name evidence="1" type="ORF">A4X20_06190</name>
</gene>
<proteinExistence type="predicted"/>
<evidence type="ECO:0000313" key="2">
    <source>
        <dbReference type="Proteomes" id="UP000078396"/>
    </source>
</evidence>
<evidence type="ECO:0008006" key="3">
    <source>
        <dbReference type="Google" id="ProtNLM"/>
    </source>
</evidence>
<comment type="caution">
    <text evidence="1">The sequence shown here is derived from an EMBL/GenBank/DDBJ whole genome shotgun (WGS) entry which is preliminary data.</text>
</comment>
<dbReference type="EMBL" id="LWCS01000032">
    <property type="protein sequence ID" value="OAN36782.1"/>
    <property type="molecule type" value="Genomic_DNA"/>
</dbReference>
<evidence type="ECO:0000313" key="1">
    <source>
        <dbReference type="EMBL" id="OAN36782.1"/>
    </source>
</evidence>
<organism evidence="1 2">
    <name type="scientific">Mycolicibacterium iranicum</name>
    <name type="common">Mycobacterium iranicum</name>
    <dbReference type="NCBI Taxonomy" id="912594"/>
    <lineage>
        <taxon>Bacteria</taxon>
        <taxon>Bacillati</taxon>
        <taxon>Actinomycetota</taxon>
        <taxon>Actinomycetes</taxon>
        <taxon>Mycobacteriales</taxon>
        <taxon>Mycobacteriaceae</taxon>
        <taxon>Mycolicibacterium</taxon>
    </lineage>
</organism>
<accession>A0A178LU41</accession>
<protein>
    <recommendedName>
        <fullName evidence="3">Phage protein D</fullName>
    </recommendedName>
</protein>
<name>A0A178LU41_MYCIR</name>
<dbReference type="Proteomes" id="UP000078396">
    <property type="component" value="Unassembled WGS sequence"/>
</dbReference>
<reference evidence="1 2" key="1">
    <citation type="submission" date="2016-04" db="EMBL/GenBank/DDBJ databases">
        <title>Draft Genome Sequences of Staphylococcus capitis Strain H36, S. capitis Strain H65, S. cohnii Strain H62, S. hominis Strain H69, Mycobacterium iranicum Strain H39, Plantibacter sp. Strain H53, Pseudomonas oryzihabitans Strain H72, and Microbacterium sp. Strain H83, isolated from residential settings.</title>
        <authorList>
            <person name="Lymperopoulou D."/>
            <person name="Adams R.I."/>
            <person name="Lindow S."/>
            <person name="Coil D.A."/>
            <person name="Jospin G."/>
            <person name="Eisen J.A."/>
        </authorList>
    </citation>
    <scope>NUCLEOTIDE SEQUENCE [LARGE SCALE GENOMIC DNA]</scope>
    <source>
        <strain evidence="1 2">H39</strain>
    </source>
</reference>
<dbReference type="AlphaFoldDB" id="A0A178LU41"/>
<sequence>MGDIGYRLYLDDKPASKAQLDQVEEITVQQAVGTVWEARLTIPICADDKGNWGCADASFLGAFGRVRVEVDAGSGTFVPLIDGPVVGVDQGLSSEPGQSTITTLVNDDSVYLNRQDKVLKFEKKLDHEIASQIYRGAEHIADTDIDSSTKPPGDGLPPCEVQRGTEMQILRRIASRHNMFAYVLPGGEPGKSVGVFKPFPQKPDGLPPLILLGPDRNVGSFTSREDSQSPATVTSASLSITDKGVTKAEASVRDVDILGDVAAGAKLQEQAKRMLPPGQDGSVDVDTAVKAAAQKLSYAFEAQGTVIADCYAAALIPYRVVTVKAVGPKGSGDYEIRSVTHRLTRSSYTQSFALIRNASSEGAAASNLLGEIF</sequence>